<dbReference type="Gene3D" id="1.10.510.10">
    <property type="entry name" value="Transferase(Phosphotransferase) domain 1"/>
    <property type="match status" value="2"/>
</dbReference>
<organism evidence="10 11">
    <name type="scientific">Leersia perrieri</name>
    <dbReference type="NCBI Taxonomy" id="77586"/>
    <lineage>
        <taxon>Eukaryota</taxon>
        <taxon>Viridiplantae</taxon>
        <taxon>Streptophyta</taxon>
        <taxon>Embryophyta</taxon>
        <taxon>Tracheophyta</taxon>
        <taxon>Spermatophyta</taxon>
        <taxon>Magnoliopsida</taxon>
        <taxon>Liliopsida</taxon>
        <taxon>Poales</taxon>
        <taxon>Poaceae</taxon>
        <taxon>BOP clade</taxon>
        <taxon>Oryzoideae</taxon>
        <taxon>Oryzeae</taxon>
        <taxon>Oryzinae</taxon>
        <taxon>Leersia</taxon>
    </lineage>
</organism>
<keyword evidence="3 7" id="KW-1133">Transmembrane helix</keyword>
<feature type="signal peptide" evidence="8">
    <location>
        <begin position="1"/>
        <end position="24"/>
    </location>
</feature>
<evidence type="ECO:0000256" key="2">
    <source>
        <dbReference type="ARBA" id="ARBA00022729"/>
    </source>
</evidence>
<evidence type="ECO:0000256" key="7">
    <source>
        <dbReference type="SAM" id="Phobius"/>
    </source>
</evidence>
<keyword evidence="4 7" id="KW-0472">Membrane</keyword>
<evidence type="ECO:0000313" key="10">
    <source>
        <dbReference type="EnsemblPlants" id="LPERR05G10050.1"/>
    </source>
</evidence>
<evidence type="ECO:0000256" key="4">
    <source>
        <dbReference type="ARBA" id="ARBA00023136"/>
    </source>
</evidence>
<evidence type="ECO:0000256" key="8">
    <source>
        <dbReference type="SAM" id="SignalP"/>
    </source>
</evidence>
<keyword evidence="2 8" id="KW-0732">Signal</keyword>
<dbReference type="STRING" id="77586.A0A0D9WFE4"/>
<evidence type="ECO:0000256" key="6">
    <source>
        <dbReference type="SAM" id="MobiDB-lite"/>
    </source>
</evidence>
<evidence type="ECO:0000256" key="3">
    <source>
        <dbReference type="ARBA" id="ARBA00022989"/>
    </source>
</evidence>
<feature type="chain" id="PRO_5002348577" description="Protein kinase domain-containing protein" evidence="8">
    <location>
        <begin position="25"/>
        <end position="522"/>
    </location>
</feature>
<dbReference type="eggNOG" id="ENOG502QQVC">
    <property type="taxonomic scope" value="Eukaryota"/>
</dbReference>
<dbReference type="InterPro" id="IPR000719">
    <property type="entry name" value="Prot_kinase_dom"/>
</dbReference>
<proteinExistence type="predicted"/>
<evidence type="ECO:0000256" key="5">
    <source>
        <dbReference type="ARBA" id="ARBA00046288"/>
    </source>
</evidence>
<dbReference type="Proteomes" id="UP000032180">
    <property type="component" value="Chromosome 5"/>
</dbReference>
<dbReference type="GO" id="GO:0005524">
    <property type="term" value="F:ATP binding"/>
    <property type="evidence" value="ECO:0007669"/>
    <property type="project" value="InterPro"/>
</dbReference>
<dbReference type="EnsemblPlants" id="LPERR05G10050.1">
    <property type="protein sequence ID" value="LPERR05G10050.1"/>
    <property type="gene ID" value="LPERR05G10050"/>
</dbReference>
<dbReference type="InterPro" id="IPR001245">
    <property type="entry name" value="Ser-Thr/Tyr_kinase_cat_dom"/>
</dbReference>
<reference evidence="10" key="3">
    <citation type="submission" date="2015-04" db="UniProtKB">
        <authorList>
            <consortium name="EnsemblPlants"/>
        </authorList>
    </citation>
    <scope>IDENTIFICATION</scope>
</reference>
<accession>A0A0D9WFE4</accession>
<sequence>MERLCRVVVAVLLLLCLQIHLGISSSSHGAHQKACAGILWLIHAKKSSLQQQQQQQRSSKHVSSKAGWPNPSSSSSSPANPFGLPILLPPAPFKDWPPWLDMPPVQTPSPSPSPSPAADEPSASPPPEHATHAGSIALPPAAASTVRPEVTTPIDGENNNRINHGGGGWGRRRVTSYVVVVVAMAMAMGMVVVWLRWWRRGGVVASVRPWATGLSGQLARAFVTGVPALKRAELEAACEDFSNVIGEMPGYVMYKGTLSSGVEIAVVSTTKASPKDWSKRCEAHFRKKITSLSRVNHKNFVNLLGYCEEEQPFTRMMVFEYAPNGTLFDHLHARDEGHQLDWATRLRVAVGVAYCLEHMHQLSPPEIVRALDASTVYLTDDFAAKVSDVLFSSSGEAETAPMPDRESVVYGYGMLLLEIMSGRFTASEGGLVQGWAAAFLRGERRLGDVMDPALRGAFHGETVDRLDAVVRSCTERDPRRRPDMGDVARLLREITALPPDAATPRVSPLWWAELEIISTEAA</sequence>
<evidence type="ECO:0000313" key="11">
    <source>
        <dbReference type="Proteomes" id="UP000032180"/>
    </source>
</evidence>
<feature type="compositionally biased region" description="Pro residues" evidence="6">
    <location>
        <begin position="105"/>
        <end position="115"/>
    </location>
</feature>
<dbReference type="AlphaFoldDB" id="A0A0D9WFE4"/>
<dbReference type="PANTHER" id="PTHR46084">
    <property type="entry name" value="PROTEIN MALE DISCOVERER 2"/>
    <property type="match status" value="1"/>
</dbReference>
<dbReference type="PANTHER" id="PTHR46084:SF29">
    <property type="entry name" value="OS05G0353500 PROTEIN"/>
    <property type="match status" value="1"/>
</dbReference>
<evidence type="ECO:0000256" key="1">
    <source>
        <dbReference type="ARBA" id="ARBA00022692"/>
    </source>
</evidence>
<feature type="transmembrane region" description="Helical" evidence="7">
    <location>
        <begin position="177"/>
        <end position="198"/>
    </location>
</feature>
<feature type="compositionally biased region" description="Low complexity" evidence="6">
    <location>
        <begin position="64"/>
        <end position="81"/>
    </location>
</feature>
<dbReference type="Pfam" id="PF07714">
    <property type="entry name" value="PK_Tyr_Ser-Thr"/>
    <property type="match status" value="1"/>
</dbReference>
<dbReference type="FunFam" id="3.30.200.20:FF:000489">
    <property type="entry name" value="Inactive receptor-like serine/threonine-protein kinase"/>
    <property type="match status" value="1"/>
</dbReference>
<dbReference type="Gene3D" id="3.30.200.20">
    <property type="entry name" value="Phosphorylase Kinase, domain 1"/>
    <property type="match status" value="1"/>
</dbReference>
<keyword evidence="11" id="KW-1185">Reference proteome</keyword>
<keyword evidence="1 7" id="KW-0812">Transmembrane</keyword>
<comment type="subcellular location">
    <subcellularLocation>
        <location evidence="5">Endomembrane system</location>
        <topology evidence="5">Single-pass type I membrane protein</topology>
    </subcellularLocation>
</comment>
<feature type="domain" description="Protein kinase" evidence="9">
    <location>
        <begin position="239"/>
        <end position="495"/>
    </location>
</feature>
<feature type="region of interest" description="Disordered" evidence="6">
    <location>
        <begin position="50"/>
        <end position="81"/>
    </location>
</feature>
<dbReference type="Gramene" id="LPERR05G10050.1">
    <property type="protein sequence ID" value="LPERR05G10050.1"/>
    <property type="gene ID" value="LPERR05G10050"/>
</dbReference>
<reference evidence="10 11" key="1">
    <citation type="submission" date="2012-08" db="EMBL/GenBank/DDBJ databases">
        <title>Oryza genome evolution.</title>
        <authorList>
            <person name="Wing R.A."/>
        </authorList>
    </citation>
    <scope>NUCLEOTIDE SEQUENCE</scope>
</reference>
<reference evidence="11" key="2">
    <citation type="submission" date="2013-12" db="EMBL/GenBank/DDBJ databases">
        <authorList>
            <person name="Yu Y."/>
            <person name="Lee S."/>
            <person name="de Baynast K."/>
            <person name="Wissotski M."/>
            <person name="Liu L."/>
            <person name="Talag J."/>
            <person name="Goicoechea J."/>
            <person name="Angelova A."/>
            <person name="Jetty R."/>
            <person name="Kudrna D."/>
            <person name="Golser W."/>
            <person name="Rivera L."/>
            <person name="Zhang J."/>
            <person name="Wing R."/>
        </authorList>
    </citation>
    <scope>NUCLEOTIDE SEQUENCE</scope>
</reference>
<protein>
    <recommendedName>
        <fullName evidence="9">Protein kinase domain-containing protein</fullName>
    </recommendedName>
</protein>
<evidence type="ECO:0000259" key="9">
    <source>
        <dbReference type="PROSITE" id="PS50011"/>
    </source>
</evidence>
<dbReference type="SUPFAM" id="SSF56112">
    <property type="entry name" value="Protein kinase-like (PK-like)"/>
    <property type="match status" value="1"/>
</dbReference>
<dbReference type="GO" id="GO:0012505">
    <property type="term" value="C:endomembrane system"/>
    <property type="evidence" value="ECO:0007669"/>
    <property type="project" value="UniProtKB-SubCell"/>
</dbReference>
<feature type="region of interest" description="Disordered" evidence="6">
    <location>
        <begin position="98"/>
        <end position="167"/>
    </location>
</feature>
<dbReference type="InterPro" id="IPR011009">
    <property type="entry name" value="Kinase-like_dom_sf"/>
</dbReference>
<dbReference type="GO" id="GO:0004672">
    <property type="term" value="F:protein kinase activity"/>
    <property type="evidence" value="ECO:0007669"/>
    <property type="project" value="InterPro"/>
</dbReference>
<dbReference type="PROSITE" id="PS50011">
    <property type="entry name" value="PROTEIN_KINASE_DOM"/>
    <property type="match status" value="1"/>
</dbReference>
<name>A0A0D9WFE4_9ORYZ</name>